<dbReference type="InterPro" id="IPR014031">
    <property type="entry name" value="Ketoacyl_synth_C"/>
</dbReference>
<dbReference type="InterPro" id="IPR018201">
    <property type="entry name" value="Ketoacyl_synth_AS"/>
</dbReference>
<feature type="domain" description="Ketosynthase family 3 (KS3)" evidence="4">
    <location>
        <begin position="1"/>
        <end position="385"/>
    </location>
</feature>
<organism evidence="5 6">
    <name type="scientific">Hirschia baltica (strain ATCC 49814 / DSM 5838 / IFAM 1418)</name>
    <dbReference type="NCBI Taxonomy" id="582402"/>
    <lineage>
        <taxon>Bacteria</taxon>
        <taxon>Pseudomonadati</taxon>
        <taxon>Pseudomonadota</taxon>
        <taxon>Alphaproteobacteria</taxon>
        <taxon>Hyphomonadales</taxon>
        <taxon>Hyphomonadaceae</taxon>
        <taxon>Hirschia</taxon>
    </lineage>
</organism>
<dbReference type="InterPro" id="IPR016039">
    <property type="entry name" value="Thiolase-like"/>
</dbReference>
<dbReference type="Pfam" id="PF02801">
    <property type="entry name" value="Ketoacyl-synt_C"/>
    <property type="match status" value="1"/>
</dbReference>
<dbReference type="AlphaFoldDB" id="C6XIP6"/>
<dbReference type="InterPro" id="IPR014030">
    <property type="entry name" value="Ketoacyl_synth_N"/>
</dbReference>
<proteinExistence type="inferred from homology"/>
<dbReference type="STRING" id="582402.Hbal_1299"/>
<dbReference type="PROSITE" id="PS00606">
    <property type="entry name" value="KS3_1"/>
    <property type="match status" value="1"/>
</dbReference>
<evidence type="ECO:0000256" key="1">
    <source>
        <dbReference type="ARBA" id="ARBA00008467"/>
    </source>
</evidence>
<evidence type="ECO:0000256" key="3">
    <source>
        <dbReference type="RuleBase" id="RU003694"/>
    </source>
</evidence>
<dbReference type="Gene3D" id="3.40.47.10">
    <property type="match status" value="1"/>
</dbReference>
<protein>
    <submittedName>
        <fullName evidence="5">Beta-ketoacyl synthase</fullName>
    </submittedName>
</protein>
<evidence type="ECO:0000256" key="2">
    <source>
        <dbReference type="ARBA" id="ARBA00022679"/>
    </source>
</evidence>
<dbReference type="InterPro" id="IPR020841">
    <property type="entry name" value="PKS_Beta-ketoAc_synthase_dom"/>
</dbReference>
<dbReference type="GO" id="GO:0005829">
    <property type="term" value="C:cytosol"/>
    <property type="evidence" value="ECO:0007669"/>
    <property type="project" value="TreeGrafter"/>
</dbReference>
<name>C6XIP6_HIRBI</name>
<reference evidence="6" key="1">
    <citation type="journal article" date="2011" name="J. Bacteriol.">
        <title>Genome sequences of eight morphologically diverse alphaproteobacteria.</title>
        <authorList>
            <consortium name="US DOE Joint Genome Institute"/>
            <person name="Brown P.J."/>
            <person name="Kysela D.T."/>
            <person name="Buechlein A."/>
            <person name="Hemmerich C."/>
            <person name="Brun Y.V."/>
        </authorList>
    </citation>
    <scope>NUCLEOTIDE SEQUENCE [LARGE SCALE GENOMIC DNA]</scope>
    <source>
        <strain evidence="6">ATCC 49814 / DSM 5838 / IFAM 1418</strain>
    </source>
</reference>
<dbReference type="Proteomes" id="UP000002745">
    <property type="component" value="Chromosome"/>
</dbReference>
<evidence type="ECO:0000313" key="5">
    <source>
        <dbReference type="EMBL" id="ACT58991.1"/>
    </source>
</evidence>
<dbReference type="NCBIfam" id="NF006618">
    <property type="entry name" value="PRK09185.1"/>
    <property type="match status" value="1"/>
</dbReference>
<dbReference type="KEGG" id="hba:Hbal_1299"/>
<sequence>MSTIYINAFSTCSRLGMNRDETLKSLKSALPPRPDKDAQLAGGATTKVAALATDLPNDQSGETRTNQITAYLISQMQEEIAQTLAKYGSERVAGIIGTSTTGVEEAINPLDDRIKNGEWDDDYDFTNQELGDTAQFLKNSIGFTGPCHTVSTACTSGSKALAAAARFINAGLADAVICGGVDSLSRLTTNGFSALDSVSSQMCAPFSKNRCGINIGEGGALFIVSKDVGPWKLSGWGESSDAYHMSSPEPSGAGAELALNEAMSRANLKPENINFVHMHGTSTPLNDAMESTLVNRVFGPNMPCASTKGMTGHTLGAAGALQAAINIIALDEQIYPPHIYDGQWDDDLAPINLTSVQSQPDQPITATLSASYAFGGSNIALIIEKA</sequence>
<dbReference type="HOGENOM" id="CLU_000022_69_0_5"/>
<keyword evidence="6" id="KW-1185">Reference proteome</keyword>
<dbReference type="GO" id="GO:0006633">
    <property type="term" value="P:fatty acid biosynthetic process"/>
    <property type="evidence" value="ECO:0007669"/>
    <property type="project" value="InterPro"/>
</dbReference>
<dbReference type="EMBL" id="CP001678">
    <property type="protein sequence ID" value="ACT58991.1"/>
    <property type="molecule type" value="Genomic_DNA"/>
</dbReference>
<accession>C6XIP6</accession>
<dbReference type="OrthoDB" id="9808669at2"/>
<evidence type="ECO:0000313" key="6">
    <source>
        <dbReference type="Proteomes" id="UP000002745"/>
    </source>
</evidence>
<dbReference type="InterPro" id="IPR000794">
    <property type="entry name" value="Beta-ketoacyl_synthase"/>
</dbReference>
<dbReference type="SUPFAM" id="SSF53901">
    <property type="entry name" value="Thiolase-like"/>
    <property type="match status" value="2"/>
</dbReference>
<dbReference type="PANTHER" id="PTHR11712:SF320">
    <property type="entry name" value="BETA-KETOACYL SYNTHASE"/>
    <property type="match status" value="1"/>
</dbReference>
<evidence type="ECO:0000259" key="4">
    <source>
        <dbReference type="PROSITE" id="PS52004"/>
    </source>
</evidence>
<dbReference type="RefSeq" id="WP_015827141.1">
    <property type="nucleotide sequence ID" value="NC_012982.1"/>
</dbReference>
<gene>
    <name evidence="5" type="ordered locus">Hbal_1299</name>
</gene>
<dbReference type="Pfam" id="PF00109">
    <property type="entry name" value="ketoacyl-synt"/>
    <property type="match status" value="1"/>
</dbReference>
<keyword evidence="2 3" id="KW-0808">Transferase</keyword>
<dbReference type="SMART" id="SM00825">
    <property type="entry name" value="PKS_KS"/>
    <property type="match status" value="1"/>
</dbReference>
<dbReference type="eggNOG" id="COG0304">
    <property type="taxonomic scope" value="Bacteria"/>
</dbReference>
<dbReference type="PROSITE" id="PS52004">
    <property type="entry name" value="KS3_2"/>
    <property type="match status" value="1"/>
</dbReference>
<comment type="similarity">
    <text evidence="1 3">Belongs to the thiolase-like superfamily. Beta-ketoacyl-ACP synthases family.</text>
</comment>
<dbReference type="GO" id="GO:0004315">
    <property type="term" value="F:3-oxoacyl-[acyl-carrier-protein] synthase activity"/>
    <property type="evidence" value="ECO:0007669"/>
    <property type="project" value="InterPro"/>
</dbReference>
<dbReference type="PANTHER" id="PTHR11712">
    <property type="entry name" value="POLYKETIDE SYNTHASE-RELATED"/>
    <property type="match status" value="1"/>
</dbReference>